<dbReference type="EC" id="3.2.1.-" evidence="15"/>
<keyword evidence="10" id="KW-0106">Calcium</keyword>
<evidence type="ECO:0000256" key="10">
    <source>
        <dbReference type="ARBA" id="ARBA00022837"/>
    </source>
</evidence>
<dbReference type="InterPro" id="IPR029058">
    <property type="entry name" value="AB_hydrolase_fold"/>
</dbReference>
<keyword evidence="8 16" id="KW-0732">Signal</keyword>
<evidence type="ECO:0000256" key="12">
    <source>
        <dbReference type="ARBA" id="ARBA00023295"/>
    </source>
</evidence>
<dbReference type="PANTHER" id="PTHR33938">
    <property type="entry name" value="FERULOYL ESTERASE B-RELATED"/>
    <property type="match status" value="1"/>
</dbReference>
<sequence>MKISSSVWTILGLLVTRIAPQPFCWGFVKVCINGCGPPWVCGGCFGLGSSWFISLWKRQTDANPPRPSREEVLAAVDTMDIYDKRKGLASLKVKKAWCESDAWVNSTIRNMTETLIDGLHLIDPVASYDSWREGPELWVLRQNATNVDVPPTYGTDCGGKPCKSGAEQCDPSPPQNKCDITTSCIQTPPFPGEHHCACRAGYKADAANGDTSVHYRLPFIGQEYRVFVKPGVACNTLCNEWWLGPNSCNEVTLNITTSSTSSVIAEVWMPVDWAEKGKRFIMGGNGGLGGCIGFTEPTWLNKLGFATVVHNNGHWGNIGVPFFNRPEVVKDFVYRALLVATKVGKKAVTQFYGEPIKTSYYSGCSTGGRQGLTAAQEFPEEYDGIIAGKPGSASFLTPEQWAFVHDLILQQCDEIDGVKDRVIEDPRKCNPRPEAILCDPLQHQTWEKNKCLTVAQVEAVGKIYQPFYGNEGKLIYPRFNPGGEILGAATGFSGNPSRTFLDWYRYVVFNNASWNPDTEFTLNAIDIAYKSDQFGYSTWKDLTKLKAAGTKLLVFHGLADGQISSENSYRYYEYVSRNMSLPSTRLDEFYRFFPIPGMEHCQGGDGVTYLGGIADGVDPRKVNQTDNIMNTMIRWVEEGKAPERLTGRKVTADNKINGKSSRDEVHNSSRASHPKPMFPPNSLQPDAKSPNAAQNHFDSMRVQAAFAFVLLLASSALATSGTVSHGTTHGRKTCTVHAYKKEKNKPLKDDVPNILKAFKDCGDGGIIRFPEGENYWIAQRLNPVMNNVQIDWYGTFTLSDDLAYWRANSYRIAFQNHRAGFVITGDNIIIDGFGIGGIDGNGNAWYNAEHGSTQEGRPMPFVFWNVSQVTVSNFFVRQSPLWAINIMNGTDMYFTNITSNSTAYSAPYGTNWVQNTDGFNTMDARNIYLKGFTYQGGDDCVAIKPHSYNIYVSDVLCHGGNGIAIGSLGQYLEDSSVENVWIDNVRIVRYNEDMHNSAYIKTWIGVQAPQSGYESENQPRGGGWGYVRNILFSNFDVQGADSGPALTQDNGNNGSYGGTSKMLVSNVVWANFTGTITHGKRRASVSCSKVNPCYNIAFEGLDLVDATNGDVPGEACSNIASHGVRGLSSSACNA</sequence>
<keyword evidence="6" id="KW-0858">Xylan degradation</keyword>
<evidence type="ECO:0000256" key="1">
    <source>
        <dbReference type="ARBA" id="ARBA00004613"/>
    </source>
</evidence>
<evidence type="ECO:0000256" key="2">
    <source>
        <dbReference type="ARBA" id="ARBA00006249"/>
    </source>
</evidence>
<evidence type="ECO:0000256" key="4">
    <source>
        <dbReference type="ARBA" id="ARBA00022487"/>
    </source>
</evidence>
<keyword evidence="6" id="KW-0624">Polysaccharide degradation</keyword>
<dbReference type="Gene3D" id="2.160.20.10">
    <property type="entry name" value="Single-stranded right-handed beta-helix, Pectin lyase-like"/>
    <property type="match status" value="1"/>
</dbReference>
<dbReference type="SUPFAM" id="SSF51126">
    <property type="entry name" value="Pectin lyase-like"/>
    <property type="match status" value="1"/>
</dbReference>
<organism evidence="18 19">
    <name type="scientific">Drechslerella dactyloides</name>
    <name type="common">Nematode-trapping fungus</name>
    <name type="synonym">Arthrobotrys dactyloides</name>
    <dbReference type="NCBI Taxonomy" id="74499"/>
    <lineage>
        <taxon>Eukaryota</taxon>
        <taxon>Fungi</taxon>
        <taxon>Dikarya</taxon>
        <taxon>Ascomycota</taxon>
        <taxon>Pezizomycotina</taxon>
        <taxon>Orbiliomycetes</taxon>
        <taxon>Orbiliales</taxon>
        <taxon>Orbiliaceae</taxon>
        <taxon>Drechslerella</taxon>
    </lineage>
</organism>
<evidence type="ECO:0000256" key="16">
    <source>
        <dbReference type="RuleBase" id="RU361238"/>
    </source>
</evidence>
<dbReference type="InterPro" id="IPR000743">
    <property type="entry name" value="Glyco_hydro_28"/>
</dbReference>
<dbReference type="PANTHER" id="PTHR33938:SF15">
    <property type="entry name" value="FERULOYL ESTERASE B-RELATED"/>
    <property type="match status" value="1"/>
</dbReference>
<keyword evidence="5" id="KW-0964">Secreted</keyword>
<dbReference type="AlphaFoldDB" id="A0AAD6ISH4"/>
<keyword evidence="19" id="KW-1185">Reference proteome</keyword>
<keyword evidence="6" id="KW-0119">Carbohydrate metabolism</keyword>
<evidence type="ECO:0000256" key="13">
    <source>
        <dbReference type="ARBA" id="ARBA00023316"/>
    </source>
</evidence>
<dbReference type="GO" id="GO:0046872">
    <property type="term" value="F:metal ion binding"/>
    <property type="evidence" value="ECO:0007669"/>
    <property type="project" value="UniProtKB-KW"/>
</dbReference>
<evidence type="ECO:0000256" key="17">
    <source>
        <dbReference type="SAM" id="MobiDB-lite"/>
    </source>
</evidence>
<dbReference type="Pfam" id="PF00295">
    <property type="entry name" value="Glyco_hydro_28"/>
    <property type="match status" value="1"/>
</dbReference>
<evidence type="ECO:0000313" key="19">
    <source>
        <dbReference type="Proteomes" id="UP001221413"/>
    </source>
</evidence>
<keyword evidence="12 15" id="KW-0326">Glycosidase</keyword>
<comment type="similarity">
    <text evidence="3 15">Belongs to the glycosyl hydrolase 28 family.</text>
</comment>
<dbReference type="Proteomes" id="UP001221413">
    <property type="component" value="Unassembled WGS sequence"/>
</dbReference>
<evidence type="ECO:0000256" key="14">
    <source>
        <dbReference type="ARBA" id="ARBA00034075"/>
    </source>
</evidence>
<comment type="catalytic activity">
    <reaction evidence="14">
        <text>feruloyl-polysaccharide + H2O = ferulate + polysaccharide.</text>
        <dbReference type="EC" id="3.1.1.73"/>
    </reaction>
</comment>
<feature type="signal peptide" evidence="16">
    <location>
        <begin position="1"/>
        <end position="20"/>
    </location>
</feature>
<keyword evidence="13" id="KW-0961">Cell wall biogenesis/degradation</keyword>
<reference evidence="18" key="1">
    <citation type="submission" date="2023-01" db="EMBL/GenBank/DDBJ databases">
        <title>The chitinases involved in constricting ring structure development in the nematode-trapping fungus Drechslerella dactyloides.</title>
        <authorList>
            <person name="Wang R."/>
            <person name="Zhang L."/>
            <person name="Tang P."/>
            <person name="Li S."/>
            <person name="Liang L."/>
        </authorList>
    </citation>
    <scope>NUCLEOTIDE SEQUENCE</scope>
    <source>
        <strain evidence="18">YMF1.00031</strain>
    </source>
</reference>
<evidence type="ECO:0000256" key="9">
    <source>
        <dbReference type="ARBA" id="ARBA00022801"/>
    </source>
</evidence>
<feature type="chain" id="PRO_5041774786" description="Carboxylic ester hydrolase" evidence="16">
    <location>
        <begin position="21"/>
        <end position="1134"/>
    </location>
</feature>
<name>A0AAD6ISH4_DREDA</name>
<gene>
    <name evidence="18" type="ORF">Dda_7599</name>
</gene>
<evidence type="ECO:0000256" key="6">
    <source>
        <dbReference type="ARBA" id="ARBA00022651"/>
    </source>
</evidence>
<evidence type="ECO:0000256" key="15">
    <source>
        <dbReference type="RuleBase" id="RU361169"/>
    </source>
</evidence>
<comment type="subcellular location">
    <subcellularLocation>
        <location evidence="1">Secreted</location>
    </subcellularLocation>
</comment>
<keyword evidence="4" id="KW-0719">Serine esterase</keyword>
<dbReference type="EC" id="3.1.1.-" evidence="16"/>
<evidence type="ECO:0000256" key="5">
    <source>
        <dbReference type="ARBA" id="ARBA00022525"/>
    </source>
</evidence>
<dbReference type="Pfam" id="PF07519">
    <property type="entry name" value="Tannase"/>
    <property type="match status" value="2"/>
</dbReference>
<dbReference type="GO" id="GO:0030600">
    <property type="term" value="F:feruloyl esterase activity"/>
    <property type="evidence" value="ECO:0007669"/>
    <property type="project" value="UniProtKB-EC"/>
</dbReference>
<dbReference type="InterPro" id="IPR011050">
    <property type="entry name" value="Pectin_lyase_fold/virulence"/>
</dbReference>
<evidence type="ECO:0000256" key="7">
    <source>
        <dbReference type="ARBA" id="ARBA00022723"/>
    </source>
</evidence>
<dbReference type="GO" id="GO:0005576">
    <property type="term" value="C:extracellular region"/>
    <property type="evidence" value="ECO:0007669"/>
    <property type="project" value="UniProtKB-SubCell"/>
</dbReference>
<evidence type="ECO:0000256" key="11">
    <source>
        <dbReference type="ARBA" id="ARBA00023157"/>
    </source>
</evidence>
<dbReference type="SUPFAM" id="SSF53474">
    <property type="entry name" value="alpha/beta-Hydrolases"/>
    <property type="match status" value="1"/>
</dbReference>
<evidence type="ECO:0000256" key="3">
    <source>
        <dbReference type="ARBA" id="ARBA00008834"/>
    </source>
</evidence>
<evidence type="ECO:0000256" key="8">
    <source>
        <dbReference type="ARBA" id="ARBA00022729"/>
    </source>
</evidence>
<dbReference type="InterPro" id="IPR012334">
    <property type="entry name" value="Pectin_lyas_fold"/>
</dbReference>
<dbReference type="GO" id="GO:0004650">
    <property type="term" value="F:polygalacturonase activity"/>
    <property type="evidence" value="ECO:0007669"/>
    <property type="project" value="InterPro"/>
</dbReference>
<accession>A0AAD6ISH4</accession>
<comment type="similarity">
    <text evidence="2 16">Belongs to the tannase family.</text>
</comment>
<keyword evidence="11" id="KW-1015">Disulfide bond</keyword>
<comment type="caution">
    <text evidence="18">The sequence shown here is derived from an EMBL/GenBank/DDBJ whole genome shotgun (WGS) entry which is preliminary data.</text>
</comment>
<keyword evidence="9 15" id="KW-0378">Hydrolase</keyword>
<dbReference type="GO" id="GO:0045493">
    <property type="term" value="P:xylan catabolic process"/>
    <property type="evidence" value="ECO:0007669"/>
    <property type="project" value="UniProtKB-KW"/>
</dbReference>
<protein>
    <recommendedName>
        <fullName evidence="16">Carboxylic ester hydrolase</fullName>
        <ecNumber evidence="16">3.1.1.-</ecNumber>
        <ecNumber evidence="15">3.2.1.-</ecNumber>
    </recommendedName>
</protein>
<proteinExistence type="inferred from homology"/>
<dbReference type="GO" id="GO:0071555">
    <property type="term" value="P:cell wall organization"/>
    <property type="evidence" value="ECO:0007669"/>
    <property type="project" value="UniProtKB-KW"/>
</dbReference>
<evidence type="ECO:0000313" key="18">
    <source>
        <dbReference type="EMBL" id="KAJ6257810.1"/>
    </source>
</evidence>
<dbReference type="EMBL" id="JAQGDS010000010">
    <property type="protein sequence ID" value="KAJ6257810.1"/>
    <property type="molecule type" value="Genomic_DNA"/>
</dbReference>
<feature type="region of interest" description="Disordered" evidence="17">
    <location>
        <begin position="644"/>
        <end position="693"/>
    </location>
</feature>
<keyword evidence="7" id="KW-0479">Metal-binding</keyword>
<dbReference type="InterPro" id="IPR011118">
    <property type="entry name" value="Tannase/feruloyl_esterase"/>
</dbReference>